<organism evidence="10 11">
    <name type="scientific">Candida viswanathii</name>
    <dbReference type="NCBI Taxonomy" id="5486"/>
    <lineage>
        <taxon>Eukaryota</taxon>
        <taxon>Fungi</taxon>
        <taxon>Dikarya</taxon>
        <taxon>Ascomycota</taxon>
        <taxon>Saccharomycotina</taxon>
        <taxon>Pichiomycetes</taxon>
        <taxon>Debaryomycetaceae</taxon>
        <taxon>Candida/Lodderomyces clade</taxon>
        <taxon>Candida</taxon>
    </lineage>
</organism>
<feature type="compositionally biased region" description="Low complexity" evidence="8">
    <location>
        <begin position="271"/>
        <end position="292"/>
    </location>
</feature>
<evidence type="ECO:0000256" key="4">
    <source>
        <dbReference type="ARBA" id="ARBA00022771"/>
    </source>
</evidence>
<dbReference type="GO" id="GO:0008270">
    <property type="term" value="F:zinc ion binding"/>
    <property type="evidence" value="ECO:0007669"/>
    <property type="project" value="UniProtKB-KW"/>
</dbReference>
<dbReference type="InterPro" id="IPR016713">
    <property type="entry name" value="Air1/2_Saccharomycetales"/>
</dbReference>
<dbReference type="GO" id="GO:0071039">
    <property type="term" value="P:nuclear polyadenylation-dependent CUT catabolic process"/>
    <property type="evidence" value="ECO:0007669"/>
    <property type="project" value="TreeGrafter"/>
</dbReference>
<dbReference type="GO" id="GO:0071035">
    <property type="term" value="P:nuclear polyadenylation-dependent rRNA catabolic process"/>
    <property type="evidence" value="ECO:0007669"/>
    <property type="project" value="TreeGrafter"/>
</dbReference>
<dbReference type="GO" id="GO:0043633">
    <property type="term" value="P:polyadenylation-dependent RNA catabolic process"/>
    <property type="evidence" value="ECO:0007669"/>
    <property type="project" value="InterPro"/>
</dbReference>
<evidence type="ECO:0000256" key="3">
    <source>
        <dbReference type="ARBA" id="ARBA00022737"/>
    </source>
</evidence>
<dbReference type="PANTHER" id="PTHR46543:SF1">
    <property type="entry name" value="ZINC FINGER CCHC DOMAIN-CONTAINING PROTEIN 7"/>
    <property type="match status" value="1"/>
</dbReference>
<dbReference type="InterPro" id="IPR036875">
    <property type="entry name" value="Znf_CCHC_sf"/>
</dbReference>
<dbReference type="GO" id="GO:0071036">
    <property type="term" value="P:nuclear polyadenylation-dependent snoRNA catabolic process"/>
    <property type="evidence" value="ECO:0007669"/>
    <property type="project" value="TreeGrafter"/>
</dbReference>
<dbReference type="InterPro" id="IPR051644">
    <property type="entry name" value="TRAMP_AT-DNA-binding"/>
</dbReference>
<dbReference type="PROSITE" id="PS50158">
    <property type="entry name" value="ZF_CCHC"/>
    <property type="match status" value="1"/>
</dbReference>
<dbReference type="InterPro" id="IPR001878">
    <property type="entry name" value="Znf_CCHC"/>
</dbReference>
<accession>A0A367YDE3</accession>
<evidence type="ECO:0000256" key="1">
    <source>
        <dbReference type="ARBA" id="ARBA00004123"/>
    </source>
</evidence>
<evidence type="ECO:0000256" key="5">
    <source>
        <dbReference type="ARBA" id="ARBA00022833"/>
    </source>
</evidence>
<sequence>MSILPFIEDTQGQKWKRQKYKDSDFLDNKESSLQPSREHTPNTTTALSYDEVTDDLDEIVALRGEGRYFGVTDPDDGSGLSRQTLGPLCANCHKRGHIRAKCKVVVCHKCGAIDDHYESQCPTTIICARCGEKGHTVLACKSKVRKRQYCRLCDSFKHGDENCPSIWRSYIVKPSMAGEEGSDVLPRIYCYNCGSDEHYGDECHEQRKSRIPNFGSAFSGNNLPKEYRDLYFRRLRGEDRRADDRRNYNNPYLQNLGDEEYDPGFVEPPRSGFGSKNFYSNSNSNSNKNNNNTTQPVKSGMLPNRKFAFPKGPGGGGSGNASRSNGSFLKAMNEKTKNKRRKVDPKPLYTQPTRSGTISRKGNANSNGNKNRDASSGGVSYTAGGSKPTRSGLIGDRKTQNLKRMKY</sequence>
<keyword evidence="3" id="KW-0677">Repeat</keyword>
<dbReference type="GO" id="GO:0031499">
    <property type="term" value="C:TRAMP complex"/>
    <property type="evidence" value="ECO:0007669"/>
    <property type="project" value="TreeGrafter"/>
</dbReference>
<dbReference type="PIRSF" id="PIRSF018162">
    <property type="entry name" value="PolyA_pol_Air1/2"/>
    <property type="match status" value="1"/>
</dbReference>
<proteinExistence type="predicted"/>
<reference evidence="10 11" key="1">
    <citation type="submission" date="2018-06" db="EMBL/GenBank/DDBJ databases">
        <title>Whole genome sequencing of Candida tropicalis (genome annotated by CSBL at Korea University).</title>
        <authorList>
            <person name="Ahn J."/>
        </authorList>
    </citation>
    <scope>NUCLEOTIDE SEQUENCE [LARGE SCALE GENOMIC DNA]</scope>
    <source>
        <strain evidence="10 11">ATCC 20962</strain>
    </source>
</reference>
<feature type="region of interest" description="Disordered" evidence="8">
    <location>
        <begin position="242"/>
        <end position="407"/>
    </location>
</feature>
<keyword evidence="4 7" id="KW-0863">Zinc-finger</keyword>
<evidence type="ECO:0000256" key="7">
    <source>
        <dbReference type="PROSITE-ProRule" id="PRU00047"/>
    </source>
</evidence>
<dbReference type="AlphaFoldDB" id="A0A367YDE3"/>
<gene>
    <name evidence="10" type="primary">AIR1_0</name>
    <name evidence="10" type="ORF">Cantr_09911</name>
</gene>
<dbReference type="GO" id="GO:0071031">
    <property type="term" value="P:nuclear mRNA surveillance of mRNA 3'-end processing"/>
    <property type="evidence" value="ECO:0007669"/>
    <property type="project" value="TreeGrafter"/>
</dbReference>
<dbReference type="GO" id="GO:0071037">
    <property type="term" value="P:nuclear polyadenylation-dependent snRNA catabolic process"/>
    <property type="evidence" value="ECO:0007669"/>
    <property type="project" value="TreeGrafter"/>
</dbReference>
<dbReference type="Pfam" id="PF21759">
    <property type="entry name" value="AIR2-like_ZnK4"/>
    <property type="match status" value="1"/>
</dbReference>
<keyword evidence="2" id="KW-0479">Metal-binding</keyword>
<evidence type="ECO:0000259" key="9">
    <source>
        <dbReference type="PROSITE" id="PS50158"/>
    </source>
</evidence>
<feature type="domain" description="CCHC-type" evidence="9">
    <location>
        <begin position="190"/>
        <end position="203"/>
    </location>
</feature>
<dbReference type="Proteomes" id="UP000253472">
    <property type="component" value="Unassembled WGS sequence"/>
</dbReference>
<dbReference type="SMART" id="SM00343">
    <property type="entry name" value="ZnF_C2HC"/>
    <property type="match status" value="5"/>
</dbReference>
<dbReference type="InterPro" id="IPR049024">
    <property type="entry name" value="AIR2-like_ZnK4"/>
</dbReference>
<dbReference type="OrthoDB" id="7608935at2759"/>
<keyword evidence="5" id="KW-0862">Zinc</keyword>
<keyword evidence="6" id="KW-0539">Nucleus</keyword>
<comment type="caution">
    <text evidence="10">The sequence shown here is derived from an EMBL/GenBank/DDBJ whole genome shotgun (WGS) entry which is preliminary data.</text>
</comment>
<evidence type="ECO:0000256" key="8">
    <source>
        <dbReference type="SAM" id="MobiDB-lite"/>
    </source>
</evidence>
<dbReference type="STRING" id="5486.A0A367YDE3"/>
<feature type="compositionally biased region" description="Polar residues" evidence="8">
    <location>
        <begin position="350"/>
        <end position="369"/>
    </location>
</feature>
<evidence type="ECO:0000313" key="11">
    <source>
        <dbReference type="Proteomes" id="UP000253472"/>
    </source>
</evidence>
<dbReference type="SUPFAM" id="SSF57756">
    <property type="entry name" value="Retrovirus zinc finger-like domains"/>
    <property type="match status" value="1"/>
</dbReference>
<evidence type="ECO:0000256" key="6">
    <source>
        <dbReference type="ARBA" id="ARBA00023242"/>
    </source>
</evidence>
<dbReference type="GO" id="GO:0071038">
    <property type="term" value="P:TRAMP-dependent tRNA surveillance pathway"/>
    <property type="evidence" value="ECO:0007669"/>
    <property type="project" value="TreeGrafter"/>
</dbReference>
<dbReference type="Gene3D" id="4.10.60.10">
    <property type="entry name" value="Zinc finger, CCHC-type"/>
    <property type="match status" value="2"/>
</dbReference>
<dbReference type="GO" id="GO:0003723">
    <property type="term" value="F:RNA binding"/>
    <property type="evidence" value="ECO:0007669"/>
    <property type="project" value="TreeGrafter"/>
</dbReference>
<evidence type="ECO:0000256" key="2">
    <source>
        <dbReference type="ARBA" id="ARBA00022723"/>
    </source>
</evidence>
<evidence type="ECO:0000313" key="10">
    <source>
        <dbReference type="EMBL" id="RCK63041.1"/>
    </source>
</evidence>
<protein>
    <submittedName>
        <fullName evidence="10">Protein AIR1</fullName>
    </submittedName>
</protein>
<name>A0A367YDE3_9ASCO</name>
<keyword evidence="11" id="KW-1185">Reference proteome</keyword>
<comment type="subcellular location">
    <subcellularLocation>
        <location evidence="1">Nucleus</location>
    </subcellularLocation>
</comment>
<dbReference type="EMBL" id="QLNQ01000024">
    <property type="protein sequence ID" value="RCK63041.1"/>
    <property type="molecule type" value="Genomic_DNA"/>
</dbReference>
<dbReference type="PANTHER" id="PTHR46543">
    <property type="entry name" value="ZINC FINGER CCHC DOMAIN-CONTAINING PROTEIN 7"/>
    <property type="match status" value="1"/>
</dbReference>